<dbReference type="InterPro" id="IPR008571">
    <property type="entry name" value="HerA-like"/>
</dbReference>
<dbReference type="PANTHER" id="PTHR42957">
    <property type="entry name" value="HELICASE MJ1565-RELATED"/>
    <property type="match status" value="1"/>
</dbReference>
<keyword evidence="1" id="KW-0547">Nucleotide-binding</keyword>
<dbReference type="InterPro" id="IPR027417">
    <property type="entry name" value="P-loop_NTPase"/>
</dbReference>
<dbReference type="EMBL" id="AP024714">
    <property type="protein sequence ID" value="BCX82887.1"/>
    <property type="molecule type" value="Genomic_DNA"/>
</dbReference>
<proteinExistence type="predicted"/>
<dbReference type="PANTHER" id="PTHR42957:SF1">
    <property type="entry name" value="HELICASE MJ1565-RELATED"/>
    <property type="match status" value="1"/>
</dbReference>
<keyword evidence="2" id="KW-0378">Hydrolase</keyword>
<evidence type="ECO:0000256" key="3">
    <source>
        <dbReference type="ARBA" id="ARBA00022806"/>
    </source>
</evidence>
<sequence length="522" mass="58787">MTGNRLLQVAPSRFEAWVDEEALARLGQFVVIDGRGVRVLGLVNWSRAEDGGFRVGLLPLGELDERRRFQRGVRRYPTPGAGIAAVDEDDLCQMFATFSAFGFGIGEVSGRTGQTAYLNPSALFGRSFTILGQSGAGKSWTVASLLQQAVAAMPKAHIILLDLHGEYCWRDDEGTLHAAFPEGTYRHVDARRLEIPYWLMTFSELIDLLIDRSDEGASVQTAFLRDTLHRLKKREAERLNIGFVSIDAPIWFSIEELYREFKAANEQRTDFGKTKGPLFGQFDEFLVKLQSRFNDVRYDFLLKPRRRNDSESLAGLLRDFVGLGDPRCQITVIDLSGVPFDVRPAVSAQIGRLAFEFNYWNPRRREFPLVLMCEEAHAYIPRAGGSRFEGTRRSMERIAKEGRKYGVGLGVISQRPHELSETVLAQCSTFICLRLTNPDDQAYVRDLVPDAESDLVDVLSTLGRGEAMVMGEAVPLPTRVRIRRPDPAPHSQDVNYHAAWRGGAEDLNVEAIAERWQRQGRY</sequence>
<name>A0AAU9CTS7_9GAMM</name>
<dbReference type="Gene3D" id="3.40.50.300">
    <property type="entry name" value="P-loop containing nucleotide triphosphate hydrolases"/>
    <property type="match status" value="2"/>
</dbReference>
<evidence type="ECO:0000313" key="9">
    <source>
        <dbReference type="EMBL" id="BCX82887.1"/>
    </source>
</evidence>
<dbReference type="GO" id="GO:0016787">
    <property type="term" value="F:hydrolase activity"/>
    <property type="evidence" value="ECO:0007669"/>
    <property type="project" value="UniProtKB-KW"/>
</dbReference>
<evidence type="ECO:0008006" key="11">
    <source>
        <dbReference type="Google" id="ProtNLM"/>
    </source>
</evidence>
<dbReference type="KEGG" id="mcau:MIT9_P2478"/>
<dbReference type="SUPFAM" id="SSF52540">
    <property type="entry name" value="P-loop containing nucleoside triphosphate hydrolases"/>
    <property type="match status" value="1"/>
</dbReference>
<evidence type="ECO:0000256" key="5">
    <source>
        <dbReference type="ARBA" id="ARBA00023125"/>
    </source>
</evidence>
<dbReference type="CDD" id="cd01127">
    <property type="entry name" value="TrwB_TraG_TraD_VirD4"/>
    <property type="match status" value="1"/>
</dbReference>
<dbReference type="RefSeq" id="WP_317705274.1">
    <property type="nucleotide sequence ID" value="NZ_AP024714.1"/>
</dbReference>
<keyword evidence="5" id="KW-0238">DNA-binding</keyword>
<keyword evidence="3" id="KW-0347">Helicase</keyword>
<keyword evidence="6" id="KW-0413">Isomerase</keyword>
<organism evidence="9 10">
    <name type="scientific">Methylomarinovum caldicuralii</name>
    <dbReference type="NCBI Taxonomy" id="438856"/>
    <lineage>
        <taxon>Bacteria</taxon>
        <taxon>Pseudomonadati</taxon>
        <taxon>Pseudomonadota</taxon>
        <taxon>Gammaproteobacteria</taxon>
        <taxon>Methylococcales</taxon>
        <taxon>Methylothermaceae</taxon>
        <taxon>Methylomarinovum</taxon>
    </lineage>
</organism>
<dbReference type="GO" id="GO:0005524">
    <property type="term" value="F:ATP binding"/>
    <property type="evidence" value="ECO:0007669"/>
    <property type="project" value="UniProtKB-KW"/>
</dbReference>
<dbReference type="Proteomes" id="UP001321825">
    <property type="component" value="Chromosome"/>
</dbReference>
<keyword evidence="10" id="KW-1185">Reference proteome</keyword>
<dbReference type="InterPro" id="IPR002789">
    <property type="entry name" value="HerA_central"/>
</dbReference>
<keyword evidence="4" id="KW-0067">ATP-binding</keyword>
<dbReference type="AlphaFoldDB" id="A0AAU9CTS7"/>
<evidence type="ECO:0000256" key="1">
    <source>
        <dbReference type="ARBA" id="ARBA00022741"/>
    </source>
</evidence>
<reference evidence="10" key="1">
    <citation type="journal article" date="2024" name="Int. J. Syst. Evol. Microbiol.">
        <title>Methylomarinovum tepidoasis sp. nov., a moderately thermophilic methanotroph of the family Methylothermaceae isolated from a deep-sea hydrothermal field.</title>
        <authorList>
            <person name="Hirayama H."/>
            <person name="Takaki Y."/>
            <person name="Abe M."/>
            <person name="Miyazaki M."/>
            <person name="Uematsu K."/>
            <person name="Matsui Y."/>
            <person name="Takai K."/>
        </authorList>
    </citation>
    <scope>NUCLEOTIDE SEQUENCE [LARGE SCALE GENOMIC DNA]</scope>
    <source>
        <strain evidence="10">IT-9</strain>
    </source>
</reference>
<accession>A0AAU9CTS7</accession>
<evidence type="ECO:0000313" key="10">
    <source>
        <dbReference type="Proteomes" id="UP001321825"/>
    </source>
</evidence>
<evidence type="ECO:0000259" key="8">
    <source>
        <dbReference type="Pfam" id="PF05872"/>
    </source>
</evidence>
<protein>
    <recommendedName>
        <fullName evidence="11">Helicase HerA central domain-containing protein</fullName>
    </recommendedName>
</protein>
<dbReference type="Pfam" id="PF01935">
    <property type="entry name" value="DUF87"/>
    <property type="match status" value="1"/>
</dbReference>
<dbReference type="GO" id="GO:0004386">
    <property type="term" value="F:helicase activity"/>
    <property type="evidence" value="ECO:0007669"/>
    <property type="project" value="UniProtKB-KW"/>
</dbReference>
<feature type="domain" description="Helicase HerA-like C-terminal" evidence="8">
    <location>
        <begin position="369"/>
        <end position="470"/>
    </location>
</feature>
<evidence type="ECO:0000259" key="7">
    <source>
        <dbReference type="Pfam" id="PF01935"/>
    </source>
</evidence>
<evidence type="ECO:0000256" key="4">
    <source>
        <dbReference type="ARBA" id="ARBA00022840"/>
    </source>
</evidence>
<dbReference type="InterPro" id="IPR033186">
    <property type="entry name" value="HerA_C"/>
</dbReference>
<feature type="domain" description="Helicase HerA central" evidence="7">
    <location>
        <begin position="105"/>
        <end position="339"/>
    </location>
</feature>
<dbReference type="GO" id="GO:0003677">
    <property type="term" value="F:DNA binding"/>
    <property type="evidence" value="ECO:0007669"/>
    <property type="project" value="UniProtKB-KW"/>
</dbReference>
<dbReference type="Pfam" id="PF05872">
    <property type="entry name" value="HerA_C"/>
    <property type="match status" value="1"/>
</dbReference>
<evidence type="ECO:0000256" key="6">
    <source>
        <dbReference type="ARBA" id="ARBA00023235"/>
    </source>
</evidence>
<evidence type="ECO:0000256" key="2">
    <source>
        <dbReference type="ARBA" id="ARBA00022801"/>
    </source>
</evidence>
<gene>
    <name evidence="9" type="ORF">MIT9_P2478</name>
</gene>